<evidence type="ECO:0000313" key="7">
    <source>
        <dbReference type="Proteomes" id="UP000321181"/>
    </source>
</evidence>
<keyword evidence="2" id="KW-0521">NADP</keyword>
<feature type="region of interest" description="Disordered" evidence="4">
    <location>
        <begin position="1"/>
        <end position="29"/>
    </location>
</feature>
<dbReference type="InterPro" id="IPR050765">
    <property type="entry name" value="Riboflavin_Biosynth_HTPR"/>
</dbReference>
<evidence type="ECO:0000256" key="2">
    <source>
        <dbReference type="ARBA" id="ARBA00022857"/>
    </source>
</evidence>
<keyword evidence="3" id="KW-0560">Oxidoreductase</keyword>
<evidence type="ECO:0000313" key="6">
    <source>
        <dbReference type="EMBL" id="GEO33633.1"/>
    </source>
</evidence>
<dbReference type="InterPro" id="IPR024072">
    <property type="entry name" value="DHFR-like_dom_sf"/>
</dbReference>
<evidence type="ECO:0000256" key="3">
    <source>
        <dbReference type="ARBA" id="ARBA00023002"/>
    </source>
</evidence>
<dbReference type="Gene3D" id="3.40.430.10">
    <property type="entry name" value="Dihydrofolate Reductase, subunit A"/>
    <property type="match status" value="1"/>
</dbReference>
<dbReference type="EMBL" id="BJYY01000011">
    <property type="protein sequence ID" value="GEO33633.1"/>
    <property type="molecule type" value="Genomic_DNA"/>
</dbReference>
<dbReference type="SUPFAM" id="SSF53597">
    <property type="entry name" value="Dihydrofolate reductase-like"/>
    <property type="match status" value="1"/>
</dbReference>
<dbReference type="PANTHER" id="PTHR38011">
    <property type="entry name" value="DIHYDROFOLATE REDUCTASE FAMILY PROTEIN (AFU_ORTHOLOGUE AFUA_8G06820)"/>
    <property type="match status" value="1"/>
</dbReference>
<comment type="caution">
    <text evidence="6">The sequence shown here is derived from an EMBL/GenBank/DDBJ whole genome shotgun (WGS) entry which is preliminary data.</text>
</comment>
<dbReference type="GO" id="GO:0008703">
    <property type="term" value="F:5-amino-6-(5-phosphoribosylamino)uracil reductase activity"/>
    <property type="evidence" value="ECO:0007669"/>
    <property type="project" value="InterPro"/>
</dbReference>
<organism evidence="6 7">
    <name type="scientific">Cellulomonas aerilata</name>
    <dbReference type="NCBI Taxonomy" id="515326"/>
    <lineage>
        <taxon>Bacteria</taxon>
        <taxon>Bacillati</taxon>
        <taxon>Actinomycetota</taxon>
        <taxon>Actinomycetes</taxon>
        <taxon>Micrococcales</taxon>
        <taxon>Cellulomonadaceae</taxon>
        <taxon>Cellulomonas</taxon>
    </lineage>
</organism>
<keyword evidence="7" id="KW-1185">Reference proteome</keyword>
<reference evidence="6 7" key="1">
    <citation type="submission" date="2019-07" db="EMBL/GenBank/DDBJ databases">
        <title>Whole genome shotgun sequence of Cellulomonas aerilata NBRC 106308.</title>
        <authorList>
            <person name="Hosoyama A."/>
            <person name="Uohara A."/>
            <person name="Ohji S."/>
            <person name="Ichikawa N."/>
        </authorList>
    </citation>
    <scope>NUCLEOTIDE SEQUENCE [LARGE SCALE GENOMIC DNA]</scope>
    <source>
        <strain evidence="6 7">NBRC 106308</strain>
    </source>
</reference>
<dbReference type="Proteomes" id="UP000321181">
    <property type="component" value="Unassembled WGS sequence"/>
</dbReference>
<evidence type="ECO:0000259" key="5">
    <source>
        <dbReference type="Pfam" id="PF01872"/>
    </source>
</evidence>
<accession>A0A512DAX8</accession>
<dbReference type="GO" id="GO:0009231">
    <property type="term" value="P:riboflavin biosynthetic process"/>
    <property type="evidence" value="ECO:0007669"/>
    <property type="project" value="InterPro"/>
</dbReference>
<feature type="compositionally biased region" description="Pro residues" evidence="4">
    <location>
        <begin position="1"/>
        <end position="16"/>
    </location>
</feature>
<gene>
    <name evidence="6" type="ORF">CAE01nite_13580</name>
</gene>
<proteinExistence type="predicted"/>
<dbReference type="AlphaFoldDB" id="A0A512DAX8"/>
<dbReference type="Pfam" id="PF01872">
    <property type="entry name" value="RibD_C"/>
    <property type="match status" value="1"/>
</dbReference>
<dbReference type="RefSeq" id="WP_146901915.1">
    <property type="nucleotide sequence ID" value="NZ_BAAARM010000002.1"/>
</dbReference>
<evidence type="ECO:0000256" key="1">
    <source>
        <dbReference type="ARBA" id="ARBA00005104"/>
    </source>
</evidence>
<protein>
    <recommendedName>
        <fullName evidence="5">Bacterial bifunctional deaminase-reductase C-terminal domain-containing protein</fullName>
    </recommendedName>
</protein>
<dbReference type="PANTHER" id="PTHR38011:SF7">
    <property type="entry name" value="2,5-DIAMINO-6-RIBOSYLAMINO-4(3H)-PYRIMIDINONE 5'-PHOSPHATE REDUCTASE"/>
    <property type="match status" value="1"/>
</dbReference>
<comment type="pathway">
    <text evidence="1">Cofactor biosynthesis; riboflavin biosynthesis.</text>
</comment>
<sequence length="277" mass="28147">MAPDPPRSPSTAPPAPTLDVLLGPAGPGGRIPAEPGEATLAELYAHPDPGAGAAWVRANMIATLDGAATGPDGRSGSINGPADHRVFALLRSLADVVLVGAATVRAEGYRELPIRADLAGPRATRGSRPALELAVVTRSGPVPDELLDSAHPPLVVTVGDRPDLDGLRRRIGAERVVVAGTGDVDLARALAALAARGLPRVLTEGGPHLLGRLLAAGLVDDLCLTTSPLIAGDPGPRVVAGTGWLSPPVPARPAHLLHADGVLLGRWLVGRHAEQAG</sequence>
<dbReference type="OrthoDB" id="5243299at2"/>
<dbReference type="InterPro" id="IPR002734">
    <property type="entry name" value="RibDG_C"/>
</dbReference>
<name>A0A512DAX8_9CELL</name>
<feature type="domain" description="Bacterial bifunctional deaminase-reductase C-terminal" evidence="5">
    <location>
        <begin position="54"/>
        <end position="246"/>
    </location>
</feature>
<evidence type="ECO:0000256" key="4">
    <source>
        <dbReference type="SAM" id="MobiDB-lite"/>
    </source>
</evidence>